<gene>
    <name evidence="1" type="ORF">GCM10010517_01280</name>
</gene>
<protein>
    <submittedName>
        <fullName evidence="1">Uncharacterized protein</fullName>
    </submittedName>
</protein>
<dbReference type="Proteomes" id="UP001500831">
    <property type="component" value="Unassembled WGS sequence"/>
</dbReference>
<comment type="caution">
    <text evidence="1">The sequence shown here is derived from an EMBL/GenBank/DDBJ whole genome shotgun (WGS) entry which is preliminary data.</text>
</comment>
<organism evidence="1 2">
    <name type="scientific">Streptosporangium fragile</name>
    <dbReference type="NCBI Taxonomy" id="46186"/>
    <lineage>
        <taxon>Bacteria</taxon>
        <taxon>Bacillati</taxon>
        <taxon>Actinomycetota</taxon>
        <taxon>Actinomycetes</taxon>
        <taxon>Streptosporangiales</taxon>
        <taxon>Streptosporangiaceae</taxon>
        <taxon>Streptosporangium</taxon>
    </lineage>
</organism>
<reference evidence="2" key="1">
    <citation type="journal article" date="2019" name="Int. J. Syst. Evol. Microbiol.">
        <title>The Global Catalogue of Microorganisms (GCM) 10K type strain sequencing project: providing services to taxonomists for standard genome sequencing and annotation.</title>
        <authorList>
            <consortium name="The Broad Institute Genomics Platform"/>
            <consortium name="The Broad Institute Genome Sequencing Center for Infectious Disease"/>
            <person name="Wu L."/>
            <person name="Ma J."/>
        </authorList>
    </citation>
    <scope>NUCLEOTIDE SEQUENCE [LARGE SCALE GENOMIC DNA]</scope>
    <source>
        <strain evidence="2">JCM 6242</strain>
    </source>
</reference>
<dbReference type="EMBL" id="BAAAVI010000001">
    <property type="protein sequence ID" value="GAA2844967.1"/>
    <property type="molecule type" value="Genomic_DNA"/>
</dbReference>
<proteinExistence type="predicted"/>
<accession>A0ABP6I5B5</accession>
<evidence type="ECO:0000313" key="1">
    <source>
        <dbReference type="EMBL" id="GAA2844967.1"/>
    </source>
</evidence>
<name>A0ABP6I5B5_9ACTN</name>
<evidence type="ECO:0000313" key="2">
    <source>
        <dbReference type="Proteomes" id="UP001500831"/>
    </source>
</evidence>
<sequence length="87" mass="9842">MPLAGGKPAQIPMHGYRHIIRWPWAHDERDDVLNLVTGERRSAELSDGERRCGPEWCVAGSTEPGYEQAEVVLQRLDGSDQRAFRGR</sequence>
<keyword evidence="2" id="KW-1185">Reference proteome</keyword>